<dbReference type="PaxDb" id="8022-A0A060YWP1"/>
<evidence type="ECO:0000256" key="1">
    <source>
        <dbReference type="SAM" id="MobiDB-lite"/>
    </source>
</evidence>
<accession>A0A060YWP1</accession>
<dbReference type="STRING" id="8022.A0A060YWP1"/>
<evidence type="ECO:0000313" key="2">
    <source>
        <dbReference type="EMBL" id="CDQ96171.1"/>
    </source>
</evidence>
<name>A0A060YWP1_ONCMY</name>
<organism evidence="2 3">
    <name type="scientific">Oncorhynchus mykiss</name>
    <name type="common">Rainbow trout</name>
    <name type="synonym">Salmo gairdneri</name>
    <dbReference type="NCBI Taxonomy" id="8022"/>
    <lineage>
        <taxon>Eukaryota</taxon>
        <taxon>Metazoa</taxon>
        <taxon>Chordata</taxon>
        <taxon>Craniata</taxon>
        <taxon>Vertebrata</taxon>
        <taxon>Euteleostomi</taxon>
        <taxon>Actinopterygii</taxon>
        <taxon>Neopterygii</taxon>
        <taxon>Teleostei</taxon>
        <taxon>Protacanthopterygii</taxon>
        <taxon>Salmoniformes</taxon>
        <taxon>Salmonidae</taxon>
        <taxon>Salmoninae</taxon>
        <taxon>Oncorhynchus</taxon>
    </lineage>
</organism>
<feature type="compositionally biased region" description="Low complexity" evidence="1">
    <location>
        <begin position="56"/>
        <end position="70"/>
    </location>
</feature>
<feature type="compositionally biased region" description="Basic and acidic residues" evidence="1">
    <location>
        <begin position="41"/>
        <end position="51"/>
    </location>
</feature>
<feature type="region of interest" description="Disordered" evidence="1">
    <location>
        <begin position="41"/>
        <end position="84"/>
    </location>
</feature>
<evidence type="ECO:0000313" key="3">
    <source>
        <dbReference type="Proteomes" id="UP000193380"/>
    </source>
</evidence>
<dbReference type="AlphaFoldDB" id="A0A060YWP1"/>
<feature type="region of interest" description="Disordered" evidence="1">
    <location>
        <begin position="1"/>
        <end position="26"/>
    </location>
</feature>
<proteinExistence type="predicted"/>
<gene>
    <name evidence="2" type="ORF">GSONMT00007009001</name>
</gene>
<protein>
    <submittedName>
        <fullName evidence="2">Uncharacterized protein</fullName>
    </submittedName>
</protein>
<feature type="region of interest" description="Disordered" evidence="1">
    <location>
        <begin position="119"/>
        <end position="138"/>
    </location>
</feature>
<reference evidence="2" key="1">
    <citation type="journal article" date="2014" name="Nat. Commun.">
        <title>The rainbow trout genome provides novel insights into evolution after whole-genome duplication in vertebrates.</title>
        <authorList>
            <person name="Berthelot C."/>
            <person name="Brunet F."/>
            <person name="Chalopin D."/>
            <person name="Juanchich A."/>
            <person name="Bernard M."/>
            <person name="Noel B."/>
            <person name="Bento P."/>
            <person name="Da Silva C."/>
            <person name="Labadie K."/>
            <person name="Alberti A."/>
            <person name="Aury J.M."/>
            <person name="Louis A."/>
            <person name="Dehais P."/>
            <person name="Bardou P."/>
            <person name="Montfort J."/>
            <person name="Klopp C."/>
            <person name="Cabau C."/>
            <person name="Gaspin C."/>
            <person name="Thorgaard G.H."/>
            <person name="Boussaha M."/>
            <person name="Quillet E."/>
            <person name="Guyomard R."/>
            <person name="Galiana D."/>
            <person name="Bobe J."/>
            <person name="Volff J.N."/>
            <person name="Genet C."/>
            <person name="Wincker P."/>
            <person name="Jaillon O."/>
            <person name="Roest Crollius H."/>
            <person name="Guiguen Y."/>
        </authorList>
    </citation>
    <scope>NUCLEOTIDE SEQUENCE [LARGE SCALE GENOMIC DNA]</scope>
</reference>
<dbReference type="EMBL" id="FR924405">
    <property type="protein sequence ID" value="CDQ96171.1"/>
    <property type="molecule type" value="Genomic_DNA"/>
</dbReference>
<reference evidence="2" key="2">
    <citation type="submission" date="2014-03" db="EMBL/GenBank/DDBJ databases">
        <authorList>
            <person name="Genoscope - CEA"/>
        </authorList>
    </citation>
    <scope>NUCLEOTIDE SEQUENCE</scope>
</reference>
<sequence length="147" mass="16248">MSEPGSGCGDPAQRSSQQGPEVVSVKLEDCSQTLELNVIVKEEEEREIKEEENSDSGKSSNPDSDSKPSPTASGNHKECRQKPQPCCSDSFNCPTHLKSLKQIPKIKKTYLCSQCGKRIHSARKSKKSSENTYRGEALPLLPVWEEL</sequence>
<dbReference type="Proteomes" id="UP000193380">
    <property type="component" value="Unassembled WGS sequence"/>
</dbReference>